<dbReference type="EMBL" id="JAGMUV010000001">
    <property type="protein sequence ID" value="KAH7176371.1"/>
    <property type="molecule type" value="Genomic_DNA"/>
</dbReference>
<feature type="region of interest" description="Disordered" evidence="1">
    <location>
        <begin position="1"/>
        <end position="29"/>
    </location>
</feature>
<feature type="compositionally biased region" description="Polar residues" evidence="1">
    <location>
        <begin position="506"/>
        <end position="519"/>
    </location>
</feature>
<dbReference type="Proteomes" id="UP000738349">
    <property type="component" value="Unassembled WGS sequence"/>
</dbReference>
<feature type="region of interest" description="Disordered" evidence="1">
    <location>
        <begin position="501"/>
        <end position="585"/>
    </location>
</feature>
<feature type="compositionally biased region" description="Low complexity" evidence="1">
    <location>
        <begin position="150"/>
        <end position="162"/>
    </location>
</feature>
<feature type="compositionally biased region" description="Low complexity" evidence="1">
    <location>
        <begin position="520"/>
        <end position="551"/>
    </location>
</feature>
<keyword evidence="3" id="KW-1185">Reference proteome</keyword>
<feature type="region of interest" description="Disordered" evidence="1">
    <location>
        <begin position="127"/>
        <end position="162"/>
    </location>
</feature>
<dbReference type="OrthoDB" id="5336565at2759"/>
<accession>A0A9P9FUQ3</accession>
<gene>
    <name evidence="2" type="ORF">EDB81DRAFT_940301</name>
</gene>
<evidence type="ECO:0000256" key="1">
    <source>
        <dbReference type="SAM" id="MobiDB-lite"/>
    </source>
</evidence>
<name>A0A9P9FUQ3_9HYPO</name>
<organism evidence="2 3">
    <name type="scientific">Dactylonectria macrodidyma</name>
    <dbReference type="NCBI Taxonomy" id="307937"/>
    <lineage>
        <taxon>Eukaryota</taxon>
        <taxon>Fungi</taxon>
        <taxon>Dikarya</taxon>
        <taxon>Ascomycota</taxon>
        <taxon>Pezizomycotina</taxon>
        <taxon>Sordariomycetes</taxon>
        <taxon>Hypocreomycetidae</taxon>
        <taxon>Hypocreales</taxon>
        <taxon>Nectriaceae</taxon>
        <taxon>Dactylonectria</taxon>
    </lineage>
</organism>
<proteinExistence type="predicted"/>
<reference evidence="2" key="1">
    <citation type="journal article" date="2021" name="Nat. Commun.">
        <title>Genetic determinants of endophytism in the Arabidopsis root mycobiome.</title>
        <authorList>
            <person name="Mesny F."/>
            <person name="Miyauchi S."/>
            <person name="Thiergart T."/>
            <person name="Pickel B."/>
            <person name="Atanasova L."/>
            <person name="Karlsson M."/>
            <person name="Huettel B."/>
            <person name="Barry K.W."/>
            <person name="Haridas S."/>
            <person name="Chen C."/>
            <person name="Bauer D."/>
            <person name="Andreopoulos W."/>
            <person name="Pangilinan J."/>
            <person name="LaButti K."/>
            <person name="Riley R."/>
            <person name="Lipzen A."/>
            <person name="Clum A."/>
            <person name="Drula E."/>
            <person name="Henrissat B."/>
            <person name="Kohler A."/>
            <person name="Grigoriev I.V."/>
            <person name="Martin F.M."/>
            <person name="Hacquard S."/>
        </authorList>
    </citation>
    <scope>NUCLEOTIDE SEQUENCE</scope>
    <source>
        <strain evidence="2">MPI-CAGE-AT-0147</strain>
    </source>
</reference>
<protein>
    <submittedName>
        <fullName evidence="2">Uncharacterized protein</fullName>
    </submittedName>
</protein>
<sequence length="585" mass="65109">MADQNSQKRQRSEEPSPTNTTGSSEKRRRTSYVRVDVWAPWRYAPEFWDGLSMIHMTRKAMAELNRRNSILHDSPPPLPPPPAELAGLPVHTAVTTVIDRGLVRSARQGGLDLTDLRGYPYPVIVRQSPGITSGTRSSRSKKVKSGDRASTSPISVTTTTTTERSTPYNLDFDLHLTDHRVHTVYSSQAPDLGEIMAAVAAPRSSLSPSKFSDTAFEDFLENNELAQQEDDVMADVIPAIIGPGQNTEASARSEVFRNLEHLTDGTLFRANPDLCYGAFPEELDRSIRNELAGHIIPSTMSEEPIAPNFFLDVKGTDGCAAVATRQVRYYGAIGARGMHSLQNHGIDEPQYDLQAYTYSSTYMNGMLRLFAHSLSAPITHGGQPEYHMTQVDAWDMTNDIESFRRGATAFRNTRDLAKRHRDNFIKAANVRAGIAVEEDEEDMHEIHEIDAQNFHEFGDFADYLAMQNTDEGLQQHIDDGWTDVFQEASEAVAAPQYPYMGEDVQEPNQAPDTPEFTTLSMSFPTSFASSRSSNSSRSKLRRQSASPSSSRSPKDRMRPGDQRAIDMAPFDTMSVQSASGEFRWV</sequence>
<dbReference type="AlphaFoldDB" id="A0A9P9FUQ3"/>
<evidence type="ECO:0000313" key="3">
    <source>
        <dbReference type="Proteomes" id="UP000738349"/>
    </source>
</evidence>
<evidence type="ECO:0000313" key="2">
    <source>
        <dbReference type="EMBL" id="KAH7176371.1"/>
    </source>
</evidence>
<feature type="compositionally biased region" description="Basic and acidic residues" evidence="1">
    <location>
        <begin position="552"/>
        <end position="564"/>
    </location>
</feature>
<comment type="caution">
    <text evidence="2">The sequence shown here is derived from an EMBL/GenBank/DDBJ whole genome shotgun (WGS) entry which is preliminary data.</text>
</comment>